<dbReference type="InterPro" id="IPR043532">
    <property type="entry name" value="AP2_Mu_N"/>
</dbReference>
<dbReference type="InterPro" id="IPR028565">
    <property type="entry name" value="MHD"/>
</dbReference>
<name>A0A8J6C5C0_DIALT</name>
<dbReference type="Proteomes" id="UP000751190">
    <property type="component" value="Unassembled WGS sequence"/>
</dbReference>
<dbReference type="FunFam" id="3.30.450.60:FF:000002">
    <property type="entry name" value="AP-2 complex subunit mu, putative"/>
    <property type="match status" value="1"/>
</dbReference>
<evidence type="ECO:0000256" key="6">
    <source>
        <dbReference type="ARBA" id="ARBA00022927"/>
    </source>
</evidence>
<dbReference type="InterPro" id="IPR018240">
    <property type="entry name" value="Clathrin_mu_CS"/>
</dbReference>
<evidence type="ECO:0000256" key="9">
    <source>
        <dbReference type="PIRNR" id="PIRNR005992"/>
    </source>
</evidence>
<evidence type="ECO:0000256" key="3">
    <source>
        <dbReference type="ARBA" id="ARBA00022448"/>
    </source>
</evidence>
<dbReference type="SUPFAM" id="SSF49447">
    <property type="entry name" value="Second domain of Mu2 adaptin subunit (ap50) of ap2 adaptor"/>
    <property type="match status" value="1"/>
</dbReference>
<dbReference type="PROSITE" id="PS51072">
    <property type="entry name" value="MHD"/>
    <property type="match status" value="1"/>
</dbReference>
<dbReference type="InterPro" id="IPR043512">
    <property type="entry name" value="Mu2_C"/>
</dbReference>
<dbReference type="Pfam" id="PF01217">
    <property type="entry name" value="Clat_adaptor_s"/>
    <property type="match status" value="1"/>
</dbReference>
<evidence type="ECO:0000256" key="8">
    <source>
        <dbReference type="ARBA" id="ARBA00023176"/>
    </source>
</evidence>
<dbReference type="GO" id="GO:0030131">
    <property type="term" value="C:clathrin adaptor complex"/>
    <property type="evidence" value="ECO:0007669"/>
    <property type="project" value="UniProtKB-UniRule"/>
</dbReference>
<protein>
    <recommendedName>
        <fullName evidence="10">MHD domain-containing protein</fullName>
    </recommendedName>
</protein>
<dbReference type="InterPro" id="IPR050431">
    <property type="entry name" value="Adaptor_comp_med_subunit"/>
</dbReference>
<keyword evidence="4" id="KW-1003">Cell membrane</keyword>
<dbReference type="GO" id="GO:0006897">
    <property type="term" value="P:endocytosis"/>
    <property type="evidence" value="ECO:0007669"/>
    <property type="project" value="UniProtKB-KW"/>
</dbReference>
<dbReference type="GO" id="GO:0005905">
    <property type="term" value="C:clathrin-coated pit"/>
    <property type="evidence" value="ECO:0007669"/>
    <property type="project" value="UniProtKB-KW"/>
</dbReference>
<keyword evidence="5" id="KW-0254">Endocytosis</keyword>
<evidence type="ECO:0000256" key="5">
    <source>
        <dbReference type="ARBA" id="ARBA00022583"/>
    </source>
</evidence>
<keyword evidence="8" id="KW-0168">Coated pit</keyword>
<keyword evidence="3 9" id="KW-0813">Transport</keyword>
<dbReference type="PIRSF" id="PIRSF005992">
    <property type="entry name" value="Clathrin_mu"/>
    <property type="match status" value="1"/>
</dbReference>
<reference evidence="11" key="1">
    <citation type="submission" date="2021-05" db="EMBL/GenBank/DDBJ databases">
        <title>The genome of the haptophyte Pavlova lutheri (Diacronema luteri, Pavlovales) - a model for lipid biosynthesis in eukaryotic algae.</title>
        <authorList>
            <person name="Hulatt C.J."/>
            <person name="Posewitz M.C."/>
        </authorList>
    </citation>
    <scope>NUCLEOTIDE SEQUENCE</scope>
    <source>
        <strain evidence="11">NIVA-4/92</strain>
    </source>
</reference>
<dbReference type="Gene3D" id="3.30.450.60">
    <property type="match status" value="1"/>
</dbReference>
<keyword evidence="12" id="KW-1185">Reference proteome</keyword>
<feature type="domain" description="MHD" evidence="10">
    <location>
        <begin position="173"/>
        <end position="433"/>
    </location>
</feature>
<keyword evidence="7" id="KW-0472">Membrane</keyword>
<evidence type="ECO:0000256" key="7">
    <source>
        <dbReference type="ARBA" id="ARBA00023136"/>
    </source>
</evidence>
<dbReference type="InterPro" id="IPR022775">
    <property type="entry name" value="AP_mu_sigma_su"/>
</dbReference>
<dbReference type="Gene3D" id="2.60.40.1170">
    <property type="entry name" value="Mu homology domain, subdomain B"/>
    <property type="match status" value="2"/>
</dbReference>
<evidence type="ECO:0000259" key="10">
    <source>
        <dbReference type="PROSITE" id="PS51072"/>
    </source>
</evidence>
<evidence type="ECO:0000256" key="1">
    <source>
        <dbReference type="ARBA" id="ARBA00004236"/>
    </source>
</evidence>
<dbReference type="Pfam" id="PF00928">
    <property type="entry name" value="Adap_comp_sub"/>
    <property type="match status" value="1"/>
</dbReference>
<comment type="caution">
    <text evidence="11">The sequence shown here is derived from an EMBL/GenBank/DDBJ whole genome shotgun (WGS) entry which is preliminary data.</text>
</comment>
<dbReference type="PRINTS" id="PR00314">
    <property type="entry name" value="CLATHRINADPT"/>
</dbReference>
<organism evidence="11 12">
    <name type="scientific">Diacronema lutheri</name>
    <name type="common">Unicellular marine alga</name>
    <name type="synonym">Monochrysis lutheri</name>
    <dbReference type="NCBI Taxonomy" id="2081491"/>
    <lineage>
        <taxon>Eukaryota</taxon>
        <taxon>Haptista</taxon>
        <taxon>Haptophyta</taxon>
        <taxon>Pavlovophyceae</taxon>
        <taxon>Pavlovales</taxon>
        <taxon>Pavlovaceae</taxon>
        <taxon>Diacronema</taxon>
    </lineage>
</organism>
<dbReference type="PANTHER" id="PTHR10529">
    <property type="entry name" value="AP COMPLEX SUBUNIT MU"/>
    <property type="match status" value="1"/>
</dbReference>
<dbReference type="AlphaFoldDB" id="A0A8J6C5C0"/>
<gene>
    <name evidence="11" type="ORF">KFE25_002503</name>
</gene>
<evidence type="ECO:0000256" key="4">
    <source>
        <dbReference type="ARBA" id="ARBA00022475"/>
    </source>
</evidence>
<dbReference type="InterPro" id="IPR001392">
    <property type="entry name" value="Clathrin_mu"/>
</dbReference>
<accession>A0A8J6C5C0</accession>
<dbReference type="PROSITE" id="PS00990">
    <property type="entry name" value="CLAT_ADAPTOR_M_1"/>
    <property type="match status" value="1"/>
</dbReference>
<keyword evidence="6 9" id="KW-0653">Protein transport</keyword>
<evidence type="ECO:0000256" key="2">
    <source>
        <dbReference type="ARBA" id="ARBA00004277"/>
    </source>
</evidence>
<sequence>MISGILFLNQKGEVLLSRMYRDGVTRQVAETFRNQVIVQKEAGRCPVQMFGTSSFMYVKVGSVFIVAVSQGNAQAAVAFQFLSSLVKIIKAYCGSDVNDNLIRNNFVLLYEVLDEVLDYGFPQNTTIDLLKNFITQQAESPSGDVMEMTPTANITIQATGAISWRKEGIKYRKNELFIDVVEHCNLMVSNKGTVLRNDVVGSILVKCYLSGMPECKFGLNDKLLLDNEAKNNRNKTRRTGAGIEIDDCSFHQCVKLGKFDQDRTVSFVPPDGEFQLMSYRITESINLPFRVLPVVTELGRTRIEINVKVKSMYTFKLFATNVTVKIPLPKNTAHCVLNAASGKAKYESAEGAVMWRIRRFPGDTEYSLSGEVEIIASVNEKPWSRPPITMDFQVPMFAASGLHVRFLKVFEKSNYTTIKWVRYITKAGTYQHRV</sequence>
<dbReference type="InterPro" id="IPR011012">
    <property type="entry name" value="Longin-like_dom_sf"/>
</dbReference>
<dbReference type="CDD" id="cd14836">
    <property type="entry name" value="AP2_Mu_N"/>
    <property type="match status" value="1"/>
</dbReference>
<proteinExistence type="inferred from homology"/>
<evidence type="ECO:0000313" key="11">
    <source>
        <dbReference type="EMBL" id="KAG8459096.1"/>
    </source>
</evidence>
<evidence type="ECO:0000313" key="12">
    <source>
        <dbReference type="Proteomes" id="UP000751190"/>
    </source>
</evidence>
<dbReference type="CDD" id="cd09251">
    <property type="entry name" value="AP-2_Mu2_Cterm"/>
    <property type="match status" value="1"/>
</dbReference>
<dbReference type="OMA" id="WRTPDIK"/>
<dbReference type="OrthoDB" id="10259133at2759"/>
<dbReference type="GO" id="GO:0006886">
    <property type="term" value="P:intracellular protein transport"/>
    <property type="evidence" value="ECO:0007669"/>
    <property type="project" value="UniProtKB-UniRule"/>
</dbReference>
<dbReference type="InterPro" id="IPR036168">
    <property type="entry name" value="AP2_Mu_C_sf"/>
</dbReference>
<dbReference type="EMBL" id="JAGTXO010000044">
    <property type="protein sequence ID" value="KAG8459096.1"/>
    <property type="molecule type" value="Genomic_DNA"/>
</dbReference>
<dbReference type="GO" id="GO:0005886">
    <property type="term" value="C:plasma membrane"/>
    <property type="evidence" value="ECO:0007669"/>
    <property type="project" value="UniProtKB-SubCell"/>
</dbReference>
<comment type="similarity">
    <text evidence="9">Belongs to the adaptor complexes medium subunit family.</text>
</comment>
<dbReference type="SUPFAM" id="SSF64356">
    <property type="entry name" value="SNARE-like"/>
    <property type="match status" value="1"/>
</dbReference>
<comment type="subcellular location">
    <subcellularLocation>
        <location evidence="1">Cell membrane</location>
    </subcellularLocation>
    <subcellularLocation>
        <location evidence="2">Membrane</location>
        <location evidence="2">Coated pit</location>
        <topology evidence="2">Peripheral membrane protein</topology>
        <orientation evidence="2">Cytoplasmic side</orientation>
    </subcellularLocation>
</comment>